<dbReference type="SFLD" id="SFLDS00029">
    <property type="entry name" value="Radical_SAM"/>
    <property type="match status" value="1"/>
</dbReference>
<dbReference type="InterPro" id="IPR013785">
    <property type="entry name" value="Aldolase_TIM"/>
</dbReference>
<sequence>MKENIQKLRTYSYKDIDIIPQLKQFSAQEILAMKSVAQVIPFRTNNYVVEQLIDWDNIPDDPIFRLTFPQPEMLSRENFERIAKLLEENTSQAVMKQAVDKIRSTLNPHPDGQKNYNVPKFHSGTVRGVQHKYPETVLVFPSAGQTCHAYCTFCFRWPQFINLGDLKFATRESGDFQNYIQEHKEITDVLLTGGDPMTMKAWQLALYLEPLLGPDFEHIQNIRIGTKSLSYWPYRYVTDPDADEILALFEKIVSAGKHLAIMAHFNHWKELETPVVQEAIRRIRSTGACIRTQSPLVNHINNLEKVWVKMWKKQVKLGCIPYYMFVERQTGAKNYFEIPIFRAWEIFQGAIQKVSGLSRTVRGPVMSALPGKIIIDGIAEINNEKVFVLSFLQARNPDWCKRPFFAKFDPESTWLTTLKPAFGKEKFFFDSALEEMKINKQLQLSQAIK</sequence>
<reference evidence="7 8" key="1">
    <citation type="journal article" date="2015" name="Genome Announc.">
        <title>Draft Genome of the Euendolithic (true boring) Cyanobacterium Mastigocoleus testarum strain BC008.</title>
        <authorList>
            <person name="Guida B.S."/>
            <person name="Garcia-Pichel F."/>
        </authorList>
    </citation>
    <scope>NUCLEOTIDE SEQUENCE [LARGE SCALE GENOMIC DNA]</scope>
    <source>
        <strain evidence="7 8">BC008</strain>
    </source>
</reference>
<dbReference type="Gene3D" id="3.20.20.70">
    <property type="entry name" value="Aldolase class I"/>
    <property type="match status" value="1"/>
</dbReference>
<evidence type="ECO:0000256" key="3">
    <source>
        <dbReference type="ARBA" id="ARBA00022691"/>
    </source>
</evidence>
<evidence type="ECO:0000256" key="4">
    <source>
        <dbReference type="ARBA" id="ARBA00022723"/>
    </source>
</evidence>
<evidence type="ECO:0000313" key="8">
    <source>
        <dbReference type="Proteomes" id="UP000053372"/>
    </source>
</evidence>
<dbReference type="InterPro" id="IPR003739">
    <property type="entry name" value="Lys_aminomutase/Glu_NH3_mut"/>
</dbReference>
<keyword evidence="4" id="KW-0479">Metal-binding</keyword>
<evidence type="ECO:0000256" key="5">
    <source>
        <dbReference type="ARBA" id="ARBA00023004"/>
    </source>
</evidence>
<keyword evidence="6" id="KW-0411">Iron-sulfur</keyword>
<dbReference type="GO" id="GO:0046872">
    <property type="term" value="F:metal ion binding"/>
    <property type="evidence" value="ECO:0007669"/>
    <property type="project" value="UniProtKB-KW"/>
</dbReference>
<dbReference type="PANTHER" id="PTHR30538:SF0">
    <property type="entry name" value="L-LYSINE 2,3-AMINOMUTASE AQ_1632-RELATED"/>
    <property type="match status" value="1"/>
</dbReference>
<protein>
    <submittedName>
        <fullName evidence="7">Lysine 2,3-aminomutase</fullName>
    </submittedName>
</protein>
<dbReference type="SFLD" id="SFLDG01070">
    <property type="entry name" value="PLP-dependent"/>
    <property type="match status" value="1"/>
</dbReference>
<dbReference type="RefSeq" id="WP_058182936.1">
    <property type="nucleotide sequence ID" value="NZ_LMTZ01000001.1"/>
</dbReference>
<comment type="caution">
    <text evidence="7">The sequence shown here is derived from an EMBL/GenBank/DDBJ whole genome shotgun (WGS) entry which is preliminary data.</text>
</comment>
<proteinExistence type="predicted"/>
<organism evidence="7 8">
    <name type="scientific">Mastigocoleus testarum BC008</name>
    <dbReference type="NCBI Taxonomy" id="371196"/>
    <lineage>
        <taxon>Bacteria</taxon>
        <taxon>Bacillati</taxon>
        <taxon>Cyanobacteriota</taxon>
        <taxon>Cyanophyceae</taxon>
        <taxon>Nostocales</taxon>
        <taxon>Hapalosiphonaceae</taxon>
        <taxon>Mastigocoleus</taxon>
    </lineage>
</organism>
<evidence type="ECO:0000256" key="6">
    <source>
        <dbReference type="ARBA" id="ARBA00023014"/>
    </source>
</evidence>
<name>A0A0V8A0S3_9CYAN</name>
<dbReference type="Proteomes" id="UP000053372">
    <property type="component" value="Unassembled WGS sequence"/>
</dbReference>
<accession>A0A0V8A0S3</accession>
<evidence type="ECO:0000256" key="1">
    <source>
        <dbReference type="ARBA" id="ARBA00001933"/>
    </source>
</evidence>
<dbReference type="GO" id="GO:0003824">
    <property type="term" value="F:catalytic activity"/>
    <property type="evidence" value="ECO:0007669"/>
    <property type="project" value="InterPro"/>
</dbReference>
<dbReference type="AlphaFoldDB" id="A0A0V8A0S3"/>
<dbReference type="InterPro" id="IPR007197">
    <property type="entry name" value="rSAM"/>
</dbReference>
<comment type="cofactor">
    <cofactor evidence="1">
        <name>pyridoxal 5'-phosphate</name>
        <dbReference type="ChEBI" id="CHEBI:597326"/>
    </cofactor>
</comment>
<keyword evidence="3" id="KW-0949">S-adenosyl-L-methionine</keyword>
<dbReference type="EMBL" id="LMTZ01000001">
    <property type="protein sequence ID" value="KST70380.1"/>
    <property type="molecule type" value="Genomic_DNA"/>
</dbReference>
<keyword evidence="8" id="KW-1185">Reference proteome</keyword>
<dbReference type="GO" id="GO:0051539">
    <property type="term" value="F:4 iron, 4 sulfur cluster binding"/>
    <property type="evidence" value="ECO:0007669"/>
    <property type="project" value="UniProtKB-KW"/>
</dbReference>
<dbReference type="PANTHER" id="PTHR30538">
    <property type="entry name" value="LYSINE 2,3-AMINOMUTASE-RELATED"/>
    <property type="match status" value="1"/>
</dbReference>
<evidence type="ECO:0000256" key="2">
    <source>
        <dbReference type="ARBA" id="ARBA00022485"/>
    </source>
</evidence>
<keyword evidence="2" id="KW-0004">4Fe-4S</keyword>
<evidence type="ECO:0000313" key="7">
    <source>
        <dbReference type="EMBL" id="KST70380.1"/>
    </source>
</evidence>
<gene>
    <name evidence="7" type="ORF">BC008_45100</name>
</gene>
<dbReference type="OrthoDB" id="9768064at2"/>
<keyword evidence="5" id="KW-0408">Iron</keyword>